<evidence type="ECO:0000256" key="6">
    <source>
        <dbReference type="SAM" id="MobiDB-lite"/>
    </source>
</evidence>
<keyword evidence="3" id="KW-0805">Transcription regulation</keyword>
<sequence length="115" mass="14076">MRQKMISDGVLFREYQNQVTDKQFQLEIYQAEEEYTAETQEIREKLFTILEEKRRKLKEDKDNCDLAYDVVLESQSRLHKRNLRRRGPENSDNKSNKRKQMNDILFFFFLFTLTK</sequence>
<name>A0A8H7VXB3_9FUNG</name>
<dbReference type="Proteomes" id="UP000613177">
    <property type="component" value="Unassembled WGS sequence"/>
</dbReference>
<keyword evidence="8" id="KW-1185">Reference proteome</keyword>
<evidence type="ECO:0000256" key="1">
    <source>
        <dbReference type="ARBA" id="ARBA00004123"/>
    </source>
</evidence>
<evidence type="ECO:0000313" key="8">
    <source>
        <dbReference type="Proteomes" id="UP000613177"/>
    </source>
</evidence>
<keyword evidence="2" id="KW-0678">Repressor</keyword>
<gene>
    <name evidence="7" type="ORF">INT48_006749</name>
</gene>
<evidence type="ECO:0000313" key="7">
    <source>
        <dbReference type="EMBL" id="KAG2234832.1"/>
    </source>
</evidence>
<evidence type="ECO:0000256" key="4">
    <source>
        <dbReference type="ARBA" id="ARBA00023163"/>
    </source>
</evidence>
<accession>A0A8H7VXB3</accession>
<evidence type="ECO:0000256" key="2">
    <source>
        <dbReference type="ARBA" id="ARBA00022491"/>
    </source>
</evidence>
<keyword evidence="4" id="KW-0804">Transcription</keyword>
<feature type="region of interest" description="Disordered" evidence="6">
    <location>
        <begin position="78"/>
        <end position="97"/>
    </location>
</feature>
<proteinExistence type="predicted"/>
<feature type="compositionally biased region" description="Basic and acidic residues" evidence="6">
    <location>
        <begin position="86"/>
        <end position="95"/>
    </location>
</feature>
<protein>
    <submittedName>
        <fullName evidence="7">Uncharacterized protein</fullName>
    </submittedName>
</protein>
<dbReference type="GO" id="GO:0005654">
    <property type="term" value="C:nucleoplasm"/>
    <property type="evidence" value="ECO:0007669"/>
    <property type="project" value="UniProtKB-ARBA"/>
</dbReference>
<dbReference type="InterPro" id="IPR013907">
    <property type="entry name" value="Sds3"/>
</dbReference>
<comment type="caution">
    <text evidence="7">The sequence shown here is derived from an EMBL/GenBank/DDBJ whole genome shotgun (WGS) entry which is preliminary data.</text>
</comment>
<comment type="subcellular location">
    <subcellularLocation>
        <location evidence="1">Nucleus</location>
    </subcellularLocation>
</comment>
<reference evidence="7" key="1">
    <citation type="submission" date="2021-01" db="EMBL/GenBank/DDBJ databases">
        <title>Metabolic potential, ecology and presence of endohyphal bacteria is reflected in genomic diversity of Mucoromycotina.</title>
        <authorList>
            <person name="Muszewska A."/>
            <person name="Okrasinska A."/>
            <person name="Steczkiewicz K."/>
            <person name="Drgas O."/>
            <person name="Orlowska M."/>
            <person name="Perlinska-Lenart U."/>
            <person name="Aleksandrzak-Piekarczyk T."/>
            <person name="Szatraj K."/>
            <person name="Zielenkiewicz U."/>
            <person name="Pilsyk S."/>
            <person name="Malc E."/>
            <person name="Mieczkowski P."/>
            <person name="Kruszewska J.S."/>
            <person name="Biernat P."/>
            <person name="Pawlowska J."/>
        </authorList>
    </citation>
    <scope>NUCLEOTIDE SEQUENCE</scope>
    <source>
        <strain evidence="7">WA0000018081</strain>
    </source>
</reference>
<dbReference type="Pfam" id="PF08598">
    <property type="entry name" value="Sds3"/>
    <property type="match status" value="1"/>
</dbReference>
<keyword evidence="5" id="KW-0539">Nucleus</keyword>
<dbReference type="EMBL" id="JAEPRE010000045">
    <property type="protein sequence ID" value="KAG2234832.1"/>
    <property type="molecule type" value="Genomic_DNA"/>
</dbReference>
<dbReference type="GO" id="GO:0010468">
    <property type="term" value="P:regulation of gene expression"/>
    <property type="evidence" value="ECO:0007669"/>
    <property type="project" value="UniProtKB-ARBA"/>
</dbReference>
<evidence type="ECO:0000256" key="3">
    <source>
        <dbReference type="ARBA" id="ARBA00023015"/>
    </source>
</evidence>
<organism evidence="7 8">
    <name type="scientific">Thamnidium elegans</name>
    <dbReference type="NCBI Taxonomy" id="101142"/>
    <lineage>
        <taxon>Eukaryota</taxon>
        <taxon>Fungi</taxon>
        <taxon>Fungi incertae sedis</taxon>
        <taxon>Mucoromycota</taxon>
        <taxon>Mucoromycotina</taxon>
        <taxon>Mucoromycetes</taxon>
        <taxon>Mucorales</taxon>
        <taxon>Mucorineae</taxon>
        <taxon>Mucoraceae</taxon>
        <taxon>Thamnidium</taxon>
    </lineage>
</organism>
<evidence type="ECO:0000256" key="5">
    <source>
        <dbReference type="ARBA" id="ARBA00023242"/>
    </source>
</evidence>
<dbReference type="AlphaFoldDB" id="A0A8H7VXB3"/>